<keyword evidence="2" id="KW-1185">Reference proteome</keyword>
<evidence type="ECO:0000313" key="2">
    <source>
        <dbReference type="Proteomes" id="UP001610063"/>
    </source>
</evidence>
<comment type="caution">
    <text evidence="1">The sequence shown here is derived from an EMBL/GenBank/DDBJ whole genome shotgun (WGS) entry which is preliminary data.</text>
</comment>
<dbReference type="Proteomes" id="UP001610063">
    <property type="component" value="Unassembled WGS sequence"/>
</dbReference>
<protein>
    <submittedName>
        <fullName evidence="1">HEAT repeat domain-containing protein</fullName>
    </submittedName>
</protein>
<evidence type="ECO:0000313" key="1">
    <source>
        <dbReference type="EMBL" id="MFH6983100.1"/>
    </source>
</evidence>
<dbReference type="Gene3D" id="1.25.10.10">
    <property type="entry name" value="Leucine-rich Repeat Variant"/>
    <property type="match status" value="1"/>
</dbReference>
<dbReference type="InterPro" id="IPR016024">
    <property type="entry name" value="ARM-type_fold"/>
</dbReference>
<dbReference type="EMBL" id="JBIPKE010000014">
    <property type="protein sequence ID" value="MFH6983100.1"/>
    <property type="molecule type" value="Genomic_DNA"/>
</dbReference>
<dbReference type="RefSeq" id="WP_395416674.1">
    <property type="nucleotide sequence ID" value="NZ_JBIPKE010000014.1"/>
</dbReference>
<gene>
    <name evidence="1" type="ORF">ACHKAR_06600</name>
</gene>
<organism evidence="1 2">
    <name type="scientific">Marinoscillum luteum</name>
    <dbReference type="NCBI Taxonomy" id="861051"/>
    <lineage>
        <taxon>Bacteria</taxon>
        <taxon>Pseudomonadati</taxon>
        <taxon>Bacteroidota</taxon>
        <taxon>Cytophagia</taxon>
        <taxon>Cytophagales</taxon>
        <taxon>Reichenbachiellaceae</taxon>
        <taxon>Marinoscillum</taxon>
    </lineage>
</organism>
<accession>A0ABW7N6P3</accession>
<reference evidence="1 2" key="1">
    <citation type="journal article" date="2013" name="Int. J. Syst. Evol. Microbiol.">
        <title>Marinoscillum luteum sp. nov., isolated from marine sediment.</title>
        <authorList>
            <person name="Cha I.T."/>
            <person name="Park S.J."/>
            <person name="Kim S.J."/>
            <person name="Kim J.G."/>
            <person name="Jung M.Y."/>
            <person name="Shin K.S."/>
            <person name="Kwon K.K."/>
            <person name="Yang S.H."/>
            <person name="Seo Y.S."/>
            <person name="Rhee S.K."/>
        </authorList>
    </citation>
    <scope>NUCLEOTIDE SEQUENCE [LARGE SCALE GENOMIC DNA]</scope>
    <source>
        <strain evidence="1 2">KCTC 23939</strain>
    </source>
</reference>
<dbReference type="InterPro" id="IPR011989">
    <property type="entry name" value="ARM-like"/>
</dbReference>
<name>A0ABW7N6P3_9BACT</name>
<dbReference type="SUPFAM" id="SSF48371">
    <property type="entry name" value="ARM repeat"/>
    <property type="match status" value="1"/>
</dbReference>
<sequence length="262" mass="29342">MKLNKDLATEWWMDNLEGQLDAERKLQLDAYLKENPELAIELRETTAFWMQMENLESPAPSEAMDLKFEAMLSGYQSAANRRVFDWAPLTQWFRANWQVGFAALIIGLVIGTLVIPKPTQEVDQLAAEVQDMKKILMLTLIEKPQAQERIKAVNMVSEMPRSDEKVIEALVFTLNQDPSNNVRLAALEALMVYGSNSSVREALVSSIATQESPLLQVALADAMVLLQEKSAAAQFSKVLSSPKVDDSIKSKLESTIQTLKEI</sequence>
<proteinExistence type="predicted"/>